<dbReference type="EMBL" id="KV878259">
    <property type="protein sequence ID" value="OJZ80197.1"/>
    <property type="molecule type" value="Genomic_DNA"/>
</dbReference>
<feature type="compositionally biased region" description="Polar residues" evidence="9">
    <location>
        <begin position="113"/>
        <end position="129"/>
    </location>
</feature>
<dbReference type="InterPro" id="IPR007219">
    <property type="entry name" value="XnlR_reg_dom"/>
</dbReference>
<dbReference type="GO" id="GO:0005634">
    <property type="term" value="C:nucleus"/>
    <property type="evidence" value="ECO:0007669"/>
    <property type="project" value="UniProtKB-SubCell"/>
</dbReference>
<dbReference type="GO" id="GO:0008270">
    <property type="term" value="F:zinc ion binding"/>
    <property type="evidence" value="ECO:0007669"/>
    <property type="project" value="UniProtKB-KW"/>
</dbReference>
<evidence type="ECO:0000256" key="2">
    <source>
        <dbReference type="ARBA" id="ARBA00022723"/>
    </source>
</evidence>
<keyword evidence="6" id="KW-0805">Transcription regulation</keyword>
<gene>
    <name evidence="11" type="ORF">ASPFODRAFT_148145</name>
</gene>
<protein>
    <recommendedName>
        <fullName evidence="10">Xylanolytic transcriptional activator regulatory domain-containing protein</fullName>
    </recommendedName>
</protein>
<dbReference type="OrthoDB" id="1405595at2759"/>
<evidence type="ECO:0000256" key="8">
    <source>
        <dbReference type="ARBA" id="ARBA00023242"/>
    </source>
</evidence>
<evidence type="ECO:0000256" key="4">
    <source>
        <dbReference type="ARBA" id="ARBA00022771"/>
    </source>
</evidence>
<dbReference type="InterPro" id="IPR051059">
    <property type="entry name" value="VerF-like"/>
</dbReference>
<dbReference type="GO" id="GO:0000981">
    <property type="term" value="F:DNA-binding transcription factor activity, RNA polymerase II-specific"/>
    <property type="evidence" value="ECO:0007669"/>
    <property type="project" value="InterPro"/>
</dbReference>
<keyword evidence="3" id="KW-0677">Repeat</keyword>
<evidence type="ECO:0000313" key="12">
    <source>
        <dbReference type="Proteomes" id="UP000184063"/>
    </source>
</evidence>
<sequence length="550" mass="62134">MRISQDDWQWLSARVSEFSSVVPIEFQLPSRHAISRYIHGFMTGFHPHFPIIHPQTLTLREMAPELILAIAAVGSHYCLESHQGFKIFPVGRAVAMEQLRRRDAAKDEAIHTSPGSSWTLIPPQQCQSHPTPPDQEIPGAENTTEHQSAHADTETMQALFFLMAMTTWSGEHRSLVRQAIATQSVLAMLVRQHGLSEQSITPTTWEEWARIESARRTKLIIFSFFNLHAIAFNLPSPLLIADIQLRIPCSEPEWRCPDSASWFNLYQKSKQPPLFQDCIKGLLHGDGAMPVFSSLGGHVLIHALLQRIICIQQSIRMESMEKHIFPGLSQTLQQALNKWQSAWEENPESSYSPLDRYGPIAFNSRALYHLAHIRLALDIGSARSLLEQSPAQLARKLQEGPRIERSPHLLLAARHAVTALCSPVQMGVHFVGRAPSWSVMHAVCSLEYAYILNQYIQAIIHIPLRSLEEDERALLVTIKETLYEVEVSSSAGNPKLVETELRILGPKVVRAWAMILDGMRTWNAVYLISKTLFLYAELLERDAFVNEPQG</sequence>
<evidence type="ECO:0000313" key="11">
    <source>
        <dbReference type="EMBL" id="OJZ80197.1"/>
    </source>
</evidence>
<evidence type="ECO:0000259" key="10">
    <source>
        <dbReference type="Pfam" id="PF04082"/>
    </source>
</evidence>
<evidence type="ECO:0000256" key="6">
    <source>
        <dbReference type="ARBA" id="ARBA00023015"/>
    </source>
</evidence>
<dbReference type="GO" id="GO:0000785">
    <property type="term" value="C:chromatin"/>
    <property type="evidence" value="ECO:0007669"/>
    <property type="project" value="TreeGrafter"/>
</dbReference>
<feature type="region of interest" description="Disordered" evidence="9">
    <location>
        <begin position="105"/>
        <end position="150"/>
    </location>
</feature>
<comment type="subcellular location">
    <subcellularLocation>
        <location evidence="1">Nucleus</location>
    </subcellularLocation>
</comment>
<dbReference type="CDD" id="cd12148">
    <property type="entry name" value="fungal_TF_MHR"/>
    <property type="match status" value="1"/>
</dbReference>
<evidence type="ECO:0000256" key="3">
    <source>
        <dbReference type="ARBA" id="ARBA00022737"/>
    </source>
</evidence>
<name>A0A1M3T0C0_ASPLC</name>
<keyword evidence="8" id="KW-0539">Nucleus</keyword>
<keyword evidence="2" id="KW-0479">Metal-binding</keyword>
<dbReference type="GO" id="GO:0006351">
    <property type="term" value="P:DNA-templated transcription"/>
    <property type="evidence" value="ECO:0007669"/>
    <property type="project" value="InterPro"/>
</dbReference>
<dbReference type="PANTHER" id="PTHR40626">
    <property type="entry name" value="MIP31509P"/>
    <property type="match status" value="1"/>
</dbReference>
<feature type="domain" description="Xylanolytic transcriptional activator regulatory" evidence="10">
    <location>
        <begin position="41"/>
        <end position="321"/>
    </location>
</feature>
<organism evidence="11 12">
    <name type="scientific">Aspergillus luchuensis (strain CBS 106.47)</name>
    <dbReference type="NCBI Taxonomy" id="1137211"/>
    <lineage>
        <taxon>Eukaryota</taxon>
        <taxon>Fungi</taxon>
        <taxon>Dikarya</taxon>
        <taxon>Ascomycota</taxon>
        <taxon>Pezizomycotina</taxon>
        <taxon>Eurotiomycetes</taxon>
        <taxon>Eurotiomycetidae</taxon>
        <taxon>Eurotiales</taxon>
        <taxon>Aspergillaceae</taxon>
        <taxon>Aspergillus</taxon>
        <taxon>Aspergillus subgen. Circumdati</taxon>
    </lineage>
</organism>
<keyword evidence="5" id="KW-0862">Zinc</keyword>
<dbReference type="AlphaFoldDB" id="A0A1M3T0C0"/>
<keyword evidence="4" id="KW-0863">Zinc-finger</keyword>
<accession>A0A1M3T0C0</accession>
<reference evidence="12" key="1">
    <citation type="journal article" date="2017" name="Genome Biol.">
        <title>Comparative genomics reveals high biological diversity and specific adaptations in the industrially and medically important fungal genus Aspergillus.</title>
        <authorList>
            <person name="de Vries R.P."/>
            <person name="Riley R."/>
            <person name="Wiebenga A."/>
            <person name="Aguilar-Osorio G."/>
            <person name="Amillis S."/>
            <person name="Uchima C.A."/>
            <person name="Anderluh G."/>
            <person name="Asadollahi M."/>
            <person name="Askin M."/>
            <person name="Barry K."/>
            <person name="Battaglia E."/>
            <person name="Bayram O."/>
            <person name="Benocci T."/>
            <person name="Braus-Stromeyer S.A."/>
            <person name="Caldana C."/>
            <person name="Canovas D."/>
            <person name="Cerqueira G.C."/>
            <person name="Chen F."/>
            <person name="Chen W."/>
            <person name="Choi C."/>
            <person name="Clum A."/>
            <person name="Dos Santos R.A."/>
            <person name="Damasio A.R."/>
            <person name="Diallinas G."/>
            <person name="Emri T."/>
            <person name="Fekete E."/>
            <person name="Flipphi M."/>
            <person name="Freyberg S."/>
            <person name="Gallo A."/>
            <person name="Gournas C."/>
            <person name="Habgood R."/>
            <person name="Hainaut M."/>
            <person name="Harispe M.L."/>
            <person name="Henrissat B."/>
            <person name="Hilden K.S."/>
            <person name="Hope R."/>
            <person name="Hossain A."/>
            <person name="Karabika E."/>
            <person name="Karaffa L."/>
            <person name="Karanyi Z."/>
            <person name="Krasevec N."/>
            <person name="Kuo A."/>
            <person name="Kusch H."/>
            <person name="LaButti K."/>
            <person name="Lagendijk E.L."/>
            <person name="Lapidus A."/>
            <person name="Levasseur A."/>
            <person name="Lindquist E."/>
            <person name="Lipzen A."/>
            <person name="Logrieco A.F."/>
            <person name="MacCabe A."/>
            <person name="Maekelae M.R."/>
            <person name="Malavazi I."/>
            <person name="Melin P."/>
            <person name="Meyer V."/>
            <person name="Mielnichuk N."/>
            <person name="Miskei M."/>
            <person name="Molnar A.P."/>
            <person name="Mule G."/>
            <person name="Ngan C.Y."/>
            <person name="Orejas M."/>
            <person name="Orosz E."/>
            <person name="Ouedraogo J.P."/>
            <person name="Overkamp K.M."/>
            <person name="Park H.-S."/>
            <person name="Perrone G."/>
            <person name="Piumi F."/>
            <person name="Punt P.J."/>
            <person name="Ram A.F."/>
            <person name="Ramon A."/>
            <person name="Rauscher S."/>
            <person name="Record E."/>
            <person name="Riano-Pachon D.M."/>
            <person name="Robert V."/>
            <person name="Roehrig J."/>
            <person name="Ruller R."/>
            <person name="Salamov A."/>
            <person name="Salih N.S."/>
            <person name="Samson R.A."/>
            <person name="Sandor E."/>
            <person name="Sanguinetti M."/>
            <person name="Schuetze T."/>
            <person name="Sepcic K."/>
            <person name="Shelest E."/>
            <person name="Sherlock G."/>
            <person name="Sophianopoulou V."/>
            <person name="Squina F.M."/>
            <person name="Sun H."/>
            <person name="Susca A."/>
            <person name="Todd R.B."/>
            <person name="Tsang A."/>
            <person name="Unkles S.E."/>
            <person name="van de Wiele N."/>
            <person name="van Rossen-Uffink D."/>
            <person name="Oliveira J.V."/>
            <person name="Vesth T.C."/>
            <person name="Visser J."/>
            <person name="Yu J.-H."/>
            <person name="Zhou M."/>
            <person name="Andersen M.R."/>
            <person name="Archer D.B."/>
            <person name="Baker S.E."/>
            <person name="Benoit I."/>
            <person name="Brakhage A.A."/>
            <person name="Braus G.H."/>
            <person name="Fischer R."/>
            <person name="Frisvad J.C."/>
            <person name="Goldman G.H."/>
            <person name="Houbraken J."/>
            <person name="Oakley B."/>
            <person name="Pocsi I."/>
            <person name="Scazzocchio C."/>
            <person name="Seiboth B."/>
            <person name="vanKuyk P.A."/>
            <person name="Wortman J."/>
            <person name="Dyer P.S."/>
            <person name="Grigoriev I.V."/>
        </authorList>
    </citation>
    <scope>NUCLEOTIDE SEQUENCE [LARGE SCALE GENOMIC DNA]</scope>
    <source>
        <strain evidence="12">CBS 106.47</strain>
    </source>
</reference>
<evidence type="ECO:0000256" key="1">
    <source>
        <dbReference type="ARBA" id="ARBA00004123"/>
    </source>
</evidence>
<dbReference type="PANTHER" id="PTHR40626:SF10">
    <property type="entry name" value="C2H2-TYPE DOMAIN-CONTAINING PROTEIN"/>
    <property type="match status" value="1"/>
</dbReference>
<evidence type="ECO:0000256" key="7">
    <source>
        <dbReference type="ARBA" id="ARBA00023163"/>
    </source>
</evidence>
<keyword evidence="7" id="KW-0804">Transcription</keyword>
<dbReference type="Proteomes" id="UP000184063">
    <property type="component" value="Unassembled WGS sequence"/>
</dbReference>
<evidence type="ECO:0000256" key="5">
    <source>
        <dbReference type="ARBA" id="ARBA00022833"/>
    </source>
</evidence>
<proteinExistence type="predicted"/>
<dbReference type="VEuPathDB" id="FungiDB:ASPFODRAFT_148145"/>
<evidence type="ECO:0000256" key="9">
    <source>
        <dbReference type="SAM" id="MobiDB-lite"/>
    </source>
</evidence>
<dbReference type="GO" id="GO:0000978">
    <property type="term" value="F:RNA polymerase II cis-regulatory region sequence-specific DNA binding"/>
    <property type="evidence" value="ECO:0007669"/>
    <property type="project" value="InterPro"/>
</dbReference>
<dbReference type="Pfam" id="PF04082">
    <property type="entry name" value="Fungal_trans"/>
    <property type="match status" value="1"/>
</dbReference>